<accession>A0A3Q7GR74</accession>
<evidence type="ECO:0000313" key="4">
    <source>
        <dbReference type="Proteomes" id="UP000004994"/>
    </source>
</evidence>
<dbReference type="Pfam" id="PF07727">
    <property type="entry name" value="RVT_2"/>
    <property type="match status" value="1"/>
</dbReference>
<evidence type="ECO:0000313" key="3">
    <source>
        <dbReference type="EnsemblPlants" id="Solyc06g048713.1.1"/>
    </source>
</evidence>
<dbReference type="STRING" id="4081.A0A3Q7GR74"/>
<organism evidence="3">
    <name type="scientific">Solanum lycopersicum</name>
    <name type="common">Tomato</name>
    <name type="synonym">Lycopersicon esculentum</name>
    <dbReference type="NCBI Taxonomy" id="4081"/>
    <lineage>
        <taxon>Eukaryota</taxon>
        <taxon>Viridiplantae</taxon>
        <taxon>Streptophyta</taxon>
        <taxon>Embryophyta</taxon>
        <taxon>Tracheophyta</taxon>
        <taxon>Spermatophyta</taxon>
        <taxon>Magnoliopsida</taxon>
        <taxon>eudicotyledons</taxon>
        <taxon>Gunneridae</taxon>
        <taxon>Pentapetalae</taxon>
        <taxon>asterids</taxon>
        <taxon>lamiids</taxon>
        <taxon>Solanales</taxon>
        <taxon>Solanaceae</taxon>
        <taxon>Solanoideae</taxon>
        <taxon>Solaneae</taxon>
        <taxon>Solanum</taxon>
        <taxon>Solanum subgen. Lycopersicon</taxon>
    </lineage>
</organism>
<protein>
    <recommendedName>
        <fullName evidence="2">Reverse transcriptase Ty1/copia-type domain-containing protein</fullName>
    </recommendedName>
</protein>
<dbReference type="InParanoid" id="A0A3Q7GR74"/>
<reference evidence="3" key="1">
    <citation type="journal article" date="2012" name="Nature">
        <title>The tomato genome sequence provides insights into fleshy fruit evolution.</title>
        <authorList>
            <consortium name="Tomato Genome Consortium"/>
        </authorList>
    </citation>
    <scope>NUCLEOTIDE SEQUENCE [LARGE SCALE GENOMIC DNA]</scope>
    <source>
        <strain evidence="3">cv. Heinz 1706</strain>
    </source>
</reference>
<evidence type="ECO:0000256" key="1">
    <source>
        <dbReference type="SAM" id="MobiDB-lite"/>
    </source>
</evidence>
<dbReference type="Gramene" id="Solyc06g048713.1.1">
    <property type="protein sequence ID" value="Solyc06g048713.1.1"/>
    <property type="gene ID" value="Solyc06g048713.1"/>
</dbReference>
<feature type="domain" description="Reverse transcriptase Ty1/copia-type" evidence="2">
    <location>
        <begin position="167"/>
        <end position="268"/>
    </location>
</feature>
<dbReference type="SUPFAM" id="SSF56672">
    <property type="entry name" value="DNA/RNA polymerases"/>
    <property type="match status" value="1"/>
</dbReference>
<evidence type="ECO:0000259" key="2">
    <source>
        <dbReference type="Pfam" id="PF07727"/>
    </source>
</evidence>
<sequence>MAIDDDSLGGTSSRTQGGVQLQEALDNAGKSAMNSRLHDEKVHMDRALQGHEESYGDIPNQLGKLIHKATPTQFQQMLGILQGNKEFLNPQSCVNLAASDNRSEDEVIPQIPQSDDVNIRKSHRTSKPPIWHADYILSKNSKAGQCLYPIEDVMDYCSITPSYKSFIRFRQSHHDYSLFTKHQGDSLVVLLVYVDDLLIKGNDHKMILETKGILKDSFKIKDLGELRYFLGIEFARNSTGILMHQRKYCLELISDMGLSSLKPFGAPIELNKRLTTTEFDLHFSPADKHDKLLKDPGVYQKLIGRLLYLTITRPDIAFSVQLLSQFMHSPKTSHMDAAMRVVRYIKQSPGLGIFMTSAVDNQLKAYCDVDWASCPNNRKSITGYIVTYGESLISWKSKKQSTISRSSAEAEYRSLASTVAEIVWLVGILKELGMQVELPHPKHTFLTSLPPPHSSAFPSPLSAFPHPVDDSFPHPADDSSYHAADSFPIVSSPAPSASSELPSPSSLTNSSPISAPQRRSTRAMKPPIWHTDYVTSSKSVHPIFNFILCSNLHSPYRSYLTTLCSFTEPYSFEQAYKDSSTTT</sequence>
<dbReference type="AlphaFoldDB" id="A0A3Q7GR74"/>
<dbReference type="CDD" id="cd09272">
    <property type="entry name" value="RNase_HI_RT_Ty1"/>
    <property type="match status" value="1"/>
</dbReference>
<reference evidence="3" key="2">
    <citation type="submission" date="2019-01" db="UniProtKB">
        <authorList>
            <consortium name="EnsemblPlants"/>
        </authorList>
    </citation>
    <scope>IDENTIFICATION</scope>
    <source>
        <strain evidence="3">cv. Heinz 1706</strain>
    </source>
</reference>
<dbReference type="Proteomes" id="UP000004994">
    <property type="component" value="Chromosome 6"/>
</dbReference>
<keyword evidence="4" id="KW-1185">Reference proteome</keyword>
<feature type="region of interest" description="Disordered" evidence="1">
    <location>
        <begin position="492"/>
        <end position="524"/>
    </location>
</feature>
<dbReference type="PANTHER" id="PTHR11439">
    <property type="entry name" value="GAG-POL-RELATED RETROTRANSPOSON"/>
    <property type="match status" value="1"/>
</dbReference>
<dbReference type="InterPro" id="IPR043502">
    <property type="entry name" value="DNA/RNA_pol_sf"/>
</dbReference>
<feature type="compositionally biased region" description="Low complexity" evidence="1">
    <location>
        <begin position="492"/>
        <end position="516"/>
    </location>
</feature>
<name>A0A3Q7GR74_SOLLC</name>
<dbReference type="InterPro" id="IPR013103">
    <property type="entry name" value="RVT_2"/>
</dbReference>
<dbReference type="EnsemblPlants" id="Solyc06g048713.1.1">
    <property type="protein sequence ID" value="Solyc06g048713.1.1"/>
    <property type="gene ID" value="Solyc06g048713.1"/>
</dbReference>
<proteinExistence type="predicted"/>
<dbReference type="PANTHER" id="PTHR11439:SF478">
    <property type="entry name" value="REVERSE TRANSCRIPTASE TY1_COPIA-TYPE DOMAIN-CONTAINING PROTEIN"/>
    <property type="match status" value="1"/>
</dbReference>